<evidence type="ECO:0000256" key="8">
    <source>
        <dbReference type="ARBA" id="ARBA00038435"/>
    </source>
</evidence>
<evidence type="ECO:0000256" key="9">
    <source>
        <dbReference type="SAM" id="Phobius"/>
    </source>
</evidence>
<dbReference type="Proteomes" id="UP000193944">
    <property type="component" value="Unassembled WGS sequence"/>
</dbReference>
<keyword evidence="4" id="KW-1003">Cell membrane</keyword>
<comment type="similarity">
    <text evidence="8">Belongs to the NhaC Na(+)/H(+) (TC 2.A.35) antiporter family.</text>
</comment>
<evidence type="ECO:0000313" key="12">
    <source>
        <dbReference type="Proteomes" id="UP000193944"/>
    </source>
</evidence>
<feature type="transmembrane region" description="Helical" evidence="9">
    <location>
        <begin position="114"/>
        <end position="147"/>
    </location>
</feature>
<dbReference type="InterPro" id="IPR052180">
    <property type="entry name" value="NhaC_Na-H+_Antiporter"/>
</dbReference>
<proteinExistence type="inferred from homology"/>
<sequence length="467" mass="50096">MVKSNPIGLLPILVFLVIYLGLGITFEYILKIEMGFYSIPIVVAILIAIFVGCLQNRKLTLDEKFQVMADGLKDKNVLIMVFIYLIAGSFIGVVGRSSAESVVYFTLSFIPARYAVAALFVVACFVSLTMGTSVGTVTLIVPIAVAVSDASGFNLSLCVAAVVGGAMFGDNLSFISDTTIAACNGQGCEMKDKFKQNFKIALPAAIITLILIIIISLQLDTQKSVSKDYNLIQLIPYVLVLIGGICGVNVFAVLLLGIISGAIIMLATKELSFTELVTNMGTGCSGMFESSMVAILVANMSALIRENGGFEALLNGIKKVFKGHRGGQLGVGALVSVIDIATANNTVAIIMANPIAKEMQTEYNINSKKAASLLDTFSCVIQGIIPYGAQMLVAISGCKSLDHNVSAFEIIPKLFYPYLLFVSSIIFIFFDFGSIFHKSNKDKKEEIIENKEGEEEKPKVEEAIAAV</sequence>
<keyword evidence="5 9" id="KW-0812">Transmembrane</keyword>
<evidence type="ECO:0000256" key="7">
    <source>
        <dbReference type="ARBA" id="ARBA00023136"/>
    </source>
</evidence>
<feature type="transmembrane region" description="Helical" evidence="9">
    <location>
        <begin position="373"/>
        <end position="395"/>
    </location>
</feature>
<dbReference type="STRING" id="1754192.A0A1Y1X2L4"/>
<dbReference type="GO" id="GO:0005886">
    <property type="term" value="C:plasma membrane"/>
    <property type="evidence" value="ECO:0007669"/>
    <property type="project" value="UniProtKB-SubCell"/>
</dbReference>
<feature type="domain" description="Na+/H+ antiporter NhaC-like C-terminal" evidence="10">
    <location>
        <begin position="42"/>
        <end position="215"/>
    </location>
</feature>
<evidence type="ECO:0000256" key="5">
    <source>
        <dbReference type="ARBA" id="ARBA00022692"/>
    </source>
</evidence>
<protein>
    <recommendedName>
        <fullName evidence="10">Na+/H+ antiporter NhaC-like C-terminal domain-containing protein</fullName>
    </recommendedName>
</protein>
<keyword evidence="12" id="KW-1185">Reference proteome</keyword>
<feature type="transmembrane region" description="Helical" evidence="9">
    <location>
        <begin position="239"/>
        <end position="266"/>
    </location>
</feature>
<accession>A0A1Y1X2L4</accession>
<dbReference type="OrthoDB" id="2135758at2759"/>
<dbReference type="EMBL" id="MCFG01000157">
    <property type="protein sequence ID" value="ORX80037.1"/>
    <property type="molecule type" value="Genomic_DNA"/>
</dbReference>
<evidence type="ECO:0000259" key="10">
    <source>
        <dbReference type="Pfam" id="PF03553"/>
    </source>
</evidence>
<dbReference type="AlphaFoldDB" id="A0A1Y1X2L4"/>
<keyword evidence="7 9" id="KW-0472">Membrane</keyword>
<dbReference type="GO" id="GO:0015297">
    <property type="term" value="F:antiporter activity"/>
    <property type="evidence" value="ECO:0007669"/>
    <property type="project" value="UniProtKB-KW"/>
</dbReference>
<reference evidence="11 12" key="1">
    <citation type="submission" date="2016-08" db="EMBL/GenBank/DDBJ databases">
        <title>A Parts List for Fungal Cellulosomes Revealed by Comparative Genomics.</title>
        <authorList>
            <consortium name="DOE Joint Genome Institute"/>
            <person name="Haitjema C.H."/>
            <person name="Gilmore S.P."/>
            <person name="Henske J.K."/>
            <person name="Solomon K.V."/>
            <person name="De Groot R."/>
            <person name="Kuo A."/>
            <person name="Mondo S.J."/>
            <person name="Salamov A.A."/>
            <person name="Labutti K."/>
            <person name="Zhao Z."/>
            <person name="Chiniquy J."/>
            <person name="Barry K."/>
            <person name="Brewer H.M."/>
            <person name="Purvine S.O."/>
            <person name="Wright A.T."/>
            <person name="Boxma B."/>
            <person name="Van Alen T."/>
            <person name="Hackstein J.H."/>
            <person name="Baker S.E."/>
            <person name="Grigoriev I.V."/>
            <person name="O'Malley M.A."/>
        </authorList>
    </citation>
    <scope>NUCLEOTIDE SEQUENCE [LARGE SCALE GENOMIC DNA]</scope>
    <source>
        <strain evidence="11 12">S4</strain>
    </source>
</reference>
<evidence type="ECO:0000313" key="11">
    <source>
        <dbReference type="EMBL" id="ORX80037.1"/>
    </source>
</evidence>
<feature type="transmembrane region" description="Helical" evidence="9">
    <location>
        <begin position="7"/>
        <end position="30"/>
    </location>
</feature>
<feature type="transmembrane region" description="Helical" evidence="9">
    <location>
        <begin position="329"/>
        <end position="352"/>
    </location>
</feature>
<evidence type="ECO:0000256" key="2">
    <source>
        <dbReference type="ARBA" id="ARBA00022448"/>
    </source>
</evidence>
<gene>
    <name evidence="11" type="ORF">BCR32DRAFT_269095</name>
</gene>
<organism evidence="11 12">
    <name type="scientific">Anaeromyces robustus</name>
    <dbReference type="NCBI Taxonomy" id="1754192"/>
    <lineage>
        <taxon>Eukaryota</taxon>
        <taxon>Fungi</taxon>
        <taxon>Fungi incertae sedis</taxon>
        <taxon>Chytridiomycota</taxon>
        <taxon>Chytridiomycota incertae sedis</taxon>
        <taxon>Neocallimastigomycetes</taxon>
        <taxon>Neocallimastigales</taxon>
        <taxon>Neocallimastigaceae</taxon>
        <taxon>Anaeromyces</taxon>
    </lineage>
</organism>
<dbReference type="Pfam" id="PF03553">
    <property type="entry name" value="Na_H_antiporter"/>
    <property type="match status" value="2"/>
</dbReference>
<feature type="transmembrane region" description="Helical" evidence="9">
    <location>
        <begin position="76"/>
        <end position="94"/>
    </location>
</feature>
<feature type="transmembrane region" description="Helical" evidence="9">
    <location>
        <begin position="36"/>
        <end position="55"/>
    </location>
</feature>
<evidence type="ECO:0000256" key="1">
    <source>
        <dbReference type="ARBA" id="ARBA00004651"/>
    </source>
</evidence>
<feature type="domain" description="Na+/H+ antiporter NhaC-like C-terminal" evidence="10">
    <location>
        <begin position="247"/>
        <end position="430"/>
    </location>
</feature>
<evidence type="ECO:0000256" key="6">
    <source>
        <dbReference type="ARBA" id="ARBA00022989"/>
    </source>
</evidence>
<name>A0A1Y1X2L4_9FUNG</name>
<feature type="transmembrane region" description="Helical" evidence="9">
    <location>
        <begin position="415"/>
        <end position="436"/>
    </location>
</feature>
<feature type="transmembrane region" description="Helical" evidence="9">
    <location>
        <begin position="200"/>
        <end position="219"/>
    </location>
</feature>
<reference evidence="11 12" key="2">
    <citation type="submission" date="2016-08" db="EMBL/GenBank/DDBJ databases">
        <title>Pervasive Adenine N6-methylation of Active Genes in Fungi.</title>
        <authorList>
            <consortium name="DOE Joint Genome Institute"/>
            <person name="Mondo S.J."/>
            <person name="Dannebaum R.O."/>
            <person name="Kuo R.C."/>
            <person name="Labutti K."/>
            <person name="Haridas S."/>
            <person name="Kuo A."/>
            <person name="Salamov A."/>
            <person name="Ahrendt S.R."/>
            <person name="Lipzen A."/>
            <person name="Sullivan W."/>
            <person name="Andreopoulos W.B."/>
            <person name="Clum A."/>
            <person name="Lindquist E."/>
            <person name="Daum C."/>
            <person name="Ramamoorthy G.K."/>
            <person name="Gryganskyi A."/>
            <person name="Culley D."/>
            <person name="Magnuson J.K."/>
            <person name="James T.Y."/>
            <person name="O'Malley M.A."/>
            <person name="Stajich J.E."/>
            <person name="Spatafora J.W."/>
            <person name="Visel A."/>
            <person name="Grigoriev I.V."/>
        </authorList>
    </citation>
    <scope>NUCLEOTIDE SEQUENCE [LARGE SCALE GENOMIC DNA]</scope>
    <source>
        <strain evidence="11 12">S4</strain>
    </source>
</reference>
<keyword evidence="3" id="KW-0050">Antiport</keyword>
<dbReference type="PANTHER" id="PTHR33451:SF5">
    <property type="entry name" value="NA+_H+ ANTIPORTER"/>
    <property type="match status" value="1"/>
</dbReference>
<dbReference type="PANTHER" id="PTHR33451">
    <property type="entry name" value="MALATE-2H(+)/NA(+)-LACTATE ANTIPORTER"/>
    <property type="match status" value="1"/>
</dbReference>
<evidence type="ECO:0000256" key="3">
    <source>
        <dbReference type="ARBA" id="ARBA00022449"/>
    </source>
</evidence>
<evidence type="ECO:0000256" key="4">
    <source>
        <dbReference type="ARBA" id="ARBA00022475"/>
    </source>
</evidence>
<dbReference type="InterPro" id="IPR018461">
    <property type="entry name" value="Na/H_Antiport_NhaC-like_C"/>
</dbReference>
<keyword evidence="2" id="KW-0813">Transport</keyword>
<comment type="subcellular location">
    <subcellularLocation>
        <location evidence="1">Cell membrane</location>
        <topology evidence="1">Multi-pass membrane protein</topology>
    </subcellularLocation>
</comment>
<keyword evidence="6 9" id="KW-1133">Transmembrane helix</keyword>
<comment type="caution">
    <text evidence="11">The sequence shown here is derived from an EMBL/GenBank/DDBJ whole genome shotgun (WGS) entry which is preliminary data.</text>
</comment>